<proteinExistence type="predicted"/>
<feature type="transmembrane region" description="Helical" evidence="1">
    <location>
        <begin position="54"/>
        <end position="72"/>
    </location>
</feature>
<accession>A0A093VML3</accession>
<dbReference type="AlphaFoldDB" id="A0A093VML3"/>
<protein>
    <submittedName>
        <fullName evidence="2">Uncharacterized protein</fullName>
    </submittedName>
</protein>
<sequence length="274" mass="30015">MHPGYYSQGRTNVTEQAPNIREWHTKFPHKHRDGAERTEELTEPASSLSLYELHFLYLITTLFLPSLIVLGLSTQALASSYIDYVTKDGHGLTVYKVIDYINTTTSDFNARIQSYEGGDLRNILDGGAMMVKQKTTEPLTDAQFPSFLLHMGKEGGFEDTLKKAMDTLIVKKSLILASGKGSKLGLVLYSQQMASIVLSAEIIGKIPAEKVQDFRSHWHEKVIQIIGRAVDTFDTSIHPAPVPSMSSITLDARGAVVTNNSPAGPAFTSAASAN</sequence>
<name>A0A093VML3_TALMA</name>
<dbReference type="Gene3D" id="1.20.1280.140">
    <property type="match status" value="1"/>
</dbReference>
<reference evidence="2" key="1">
    <citation type="journal article" date="2014" name="PLoS Genet.">
        <title>Signature Gene Expression Reveals Novel Clues to the Molecular Mechanisms of Dimorphic Transition in Penicillium marneffei.</title>
        <authorList>
            <person name="Yang E."/>
            <person name="Wang G."/>
            <person name="Cai J."/>
            <person name="Woo P.C."/>
            <person name="Lau S.K."/>
            <person name="Yuen K.-Y."/>
            <person name="Chow W.-N."/>
            <person name="Lin X."/>
        </authorList>
    </citation>
    <scope>NUCLEOTIDE SEQUENCE [LARGE SCALE GENOMIC DNA]</scope>
    <source>
        <strain evidence="2">PM1</strain>
    </source>
</reference>
<keyword evidence="1" id="KW-1133">Transmembrane helix</keyword>
<gene>
    <name evidence="2" type="ORF">GQ26_0142640</name>
</gene>
<evidence type="ECO:0000256" key="1">
    <source>
        <dbReference type="SAM" id="Phobius"/>
    </source>
</evidence>
<organism evidence="2">
    <name type="scientific">Talaromyces marneffei PM1</name>
    <dbReference type="NCBI Taxonomy" id="1077442"/>
    <lineage>
        <taxon>Eukaryota</taxon>
        <taxon>Fungi</taxon>
        <taxon>Dikarya</taxon>
        <taxon>Ascomycota</taxon>
        <taxon>Pezizomycotina</taxon>
        <taxon>Eurotiomycetes</taxon>
        <taxon>Eurotiomycetidae</taxon>
        <taxon>Eurotiales</taxon>
        <taxon>Trichocomaceae</taxon>
        <taxon>Talaromyces</taxon>
        <taxon>Talaromyces sect. Talaromyces</taxon>
    </lineage>
</organism>
<evidence type="ECO:0000313" key="2">
    <source>
        <dbReference type="EMBL" id="KFX47891.1"/>
    </source>
</evidence>
<keyword evidence="1" id="KW-0812">Transmembrane</keyword>
<keyword evidence="1" id="KW-0472">Membrane</keyword>
<comment type="caution">
    <text evidence="2">The sequence shown here is derived from an EMBL/GenBank/DDBJ whole genome shotgun (WGS) entry which is preliminary data.</text>
</comment>
<dbReference type="HOGENOM" id="CLU_082204_0_0_1"/>
<dbReference type="EMBL" id="JPOX01000014">
    <property type="protein sequence ID" value="KFX47891.1"/>
    <property type="molecule type" value="Genomic_DNA"/>
</dbReference>